<evidence type="ECO:0000256" key="2">
    <source>
        <dbReference type="ARBA" id="ARBA00022516"/>
    </source>
</evidence>
<sequence>MMESPSLLSIQSMISSNNNHTDTNMNENFHSWFELIGTLFFDYPINLEKLTKYFRNNWQISIYYSALYLILVLIGTRWMKNRQPYNLRLLLAIWSGTLSLFSMVGTINTWPEFVKMFWHNGFVSTYCNNSYIDDDNLIFWYTIFSLSKLLELFDTAFIVLRKQNLLTLHWIHHILTFVYTFYIFGFKAATARWMVTMNLAVHSVMYGYYALRAMKISIPRQIAMAITGAQIVQMIFGLIIHGHITWLKLFSKQQQCDCPFNGIIYGLLMYLLYFYFFVQFFIDSYFNKPTKTTKQSKENGEIGYCQKSSTKEYSSDKCYIDDIINNNINHLQHHDRKMKKFQ</sequence>
<feature type="transmembrane region" description="Helical" evidence="10">
    <location>
        <begin position="91"/>
        <end position="110"/>
    </location>
</feature>
<dbReference type="Pfam" id="PF01151">
    <property type="entry name" value="ELO"/>
    <property type="match status" value="1"/>
</dbReference>
<dbReference type="InterPro" id="IPR002076">
    <property type="entry name" value="ELO_fam"/>
</dbReference>
<dbReference type="EC" id="2.3.1.199" evidence="10"/>
<comment type="similarity">
    <text evidence="10">Belongs to the ELO family.</text>
</comment>
<feature type="transmembrane region" description="Helical" evidence="10">
    <location>
        <begin position="138"/>
        <end position="160"/>
    </location>
</feature>
<keyword evidence="9 10" id="KW-0275">Fatty acid biosynthesis</keyword>
<evidence type="ECO:0000256" key="9">
    <source>
        <dbReference type="ARBA" id="ARBA00023160"/>
    </source>
</evidence>
<protein>
    <recommendedName>
        <fullName evidence="10">Elongation of very long chain fatty acids protein</fullName>
        <ecNumber evidence="10">2.3.1.199</ecNumber>
    </recommendedName>
    <alternativeName>
        <fullName evidence="10">Very-long-chain 3-oxoacyl-CoA synthase</fullName>
    </alternativeName>
</protein>
<comment type="subcellular location">
    <subcellularLocation>
        <location evidence="1">Membrane</location>
        <topology evidence="1">Multi-pass membrane protein</topology>
    </subcellularLocation>
</comment>
<keyword evidence="6 10" id="KW-1133">Transmembrane helix</keyword>
<evidence type="ECO:0000256" key="8">
    <source>
        <dbReference type="ARBA" id="ARBA00023136"/>
    </source>
</evidence>
<evidence type="ECO:0000256" key="1">
    <source>
        <dbReference type="ARBA" id="ARBA00004141"/>
    </source>
</evidence>
<keyword evidence="12" id="KW-1185">Reference proteome</keyword>
<keyword evidence="2 10" id="KW-0444">Lipid biosynthesis</keyword>
<keyword evidence="8 10" id="KW-0472">Membrane</keyword>
<organism evidence="11 12">
    <name type="scientific">Dermatophagoides pteronyssinus</name>
    <name type="common">European house dust mite</name>
    <dbReference type="NCBI Taxonomy" id="6956"/>
    <lineage>
        <taxon>Eukaryota</taxon>
        <taxon>Metazoa</taxon>
        <taxon>Ecdysozoa</taxon>
        <taxon>Arthropoda</taxon>
        <taxon>Chelicerata</taxon>
        <taxon>Arachnida</taxon>
        <taxon>Acari</taxon>
        <taxon>Acariformes</taxon>
        <taxon>Sarcoptiformes</taxon>
        <taxon>Astigmata</taxon>
        <taxon>Psoroptidia</taxon>
        <taxon>Analgoidea</taxon>
        <taxon>Pyroglyphidae</taxon>
        <taxon>Dermatophagoidinae</taxon>
        <taxon>Dermatophagoides</taxon>
    </lineage>
</organism>
<dbReference type="EMBL" id="NJHN03000020">
    <property type="protein sequence ID" value="KAH9425240.1"/>
    <property type="molecule type" value="Genomic_DNA"/>
</dbReference>
<dbReference type="PANTHER" id="PTHR11157">
    <property type="entry name" value="FATTY ACID ACYL TRANSFERASE-RELATED"/>
    <property type="match status" value="1"/>
</dbReference>
<gene>
    <name evidence="11" type="primary">ELOVL6_2</name>
    <name evidence="11" type="ORF">DERP_014677</name>
</gene>
<evidence type="ECO:0000256" key="5">
    <source>
        <dbReference type="ARBA" id="ARBA00022832"/>
    </source>
</evidence>
<evidence type="ECO:0000256" key="10">
    <source>
        <dbReference type="RuleBase" id="RU361115"/>
    </source>
</evidence>
<evidence type="ECO:0000313" key="11">
    <source>
        <dbReference type="EMBL" id="KAH9425240.1"/>
    </source>
</evidence>
<keyword evidence="5 10" id="KW-0276">Fatty acid metabolism</keyword>
<evidence type="ECO:0000256" key="4">
    <source>
        <dbReference type="ARBA" id="ARBA00022692"/>
    </source>
</evidence>
<proteinExistence type="inferred from homology"/>
<name>A0ABQ8JRJ7_DERPT</name>
<accession>A0ABQ8JRJ7</accession>
<keyword evidence="4 10" id="KW-0812">Transmembrane</keyword>
<comment type="caution">
    <text evidence="11">The sequence shown here is derived from an EMBL/GenBank/DDBJ whole genome shotgun (WGS) entry which is preliminary data.</text>
</comment>
<keyword evidence="3 10" id="KW-0808">Transferase</keyword>
<feature type="transmembrane region" description="Helical" evidence="10">
    <location>
        <begin position="223"/>
        <end position="244"/>
    </location>
</feature>
<dbReference type="PANTHER" id="PTHR11157:SF17">
    <property type="entry name" value="ELONGATION OF VERY LONG CHAIN FATTY ACIDS PROTEIN 6"/>
    <property type="match status" value="1"/>
</dbReference>
<keyword evidence="7 10" id="KW-0443">Lipid metabolism</keyword>
<feature type="transmembrane region" description="Helical" evidence="10">
    <location>
        <begin position="191"/>
        <end position="211"/>
    </location>
</feature>
<reference evidence="11 12" key="2">
    <citation type="journal article" date="2022" name="Mol. Biol. Evol.">
        <title>Comparative Genomics Reveals Insights into the Divergent Evolution of Astigmatic Mites and Household Pest Adaptations.</title>
        <authorList>
            <person name="Xiong Q."/>
            <person name="Wan A.T."/>
            <person name="Liu X."/>
            <person name="Fung C.S."/>
            <person name="Xiao X."/>
            <person name="Malainual N."/>
            <person name="Hou J."/>
            <person name="Wang L."/>
            <person name="Wang M."/>
            <person name="Yang K.Y."/>
            <person name="Cui Y."/>
            <person name="Leung E.L."/>
            <person name="Nong W."/>
            <person name="Shin S.K."/>
            <person name="Au S.W."/>
            <person name="Jeong K.Y."/>
            <person name="Chew F.T."/>
            <person name="Hui J.H."/>
            <person name="Leung T.F."/>
            <person name="Tungtrongchitr A."/>
            <person name="Zhong N."/>
            <person name="Liu Z."/>
            <person name="Tsui S.K."/>
        </authorList>
    </citation>
    <scope>NUCLEOTIDE SEQUENCE [LARGE SCALE GENOMIC DNA]</scope>
    <source>
        <strain evidence="11">Derp</strain>
    </source>
</reference>
<reference evidence="11 12" key="1">
    <citation type="journal article" date="2018" name="J. Allergy Clin. Immunol.">
        <title>High-quality assembly of Dermatophagoides pteronyssinus genome and transcriptome reveals a wide range of novel allergens.</title>
        <authorList>
            <person name="Liu X.Y."/>
            <person name="Yang K.Y."/>
            <person name="Wang M.Q."/>
            <person name="Kwok J.S."/>
            <person name="Zeng X."/>
            <person name="Yang Z."/>
            <person name="Xiao X.J."/>
            <person name="Lau C.P."/>
            <person name="Li Y."/>
            <person name="Huang Z.M."/>
            <person name="Ba J.G."/>
            <person name="Yim A.K."/>
            <person name="Ouyang C.Y."/>
            <person name="Ngai S.M."/>
            <person name="Chan T.F."/>
            <person name="Leung E.L."/>
            <person name="Liu L."/>
            <person name="Liu Z.G."/>
            <person name="Tsui S.K."/>
        </authorList>
    </citation>
    <scope>NUCLEOTIDE SEQUENCE [LARGE SCALE GENOMIC DNA]</scope>
    <source>
        <strain evidence="11">Derp</strain>
    </source>
</reference>
<evidence type="ECO:0000256" key="6">
    <source>
        <dbReference type="ARBA" id="ARBA00022989"/>
    </source>
</evidence>
<evidence type="ECO:0000313" key="12">
    <source>
        <dbReference type="Proteomes" id="UP000887458"/>
    </source>
</evidence>
<evidence type="ECO:0000256" key="7">
    <source>
        <dbReference type="ARBA" id="ARBA00023098"/>
    </source>
</evidence>
<dbReference type="Proteomes" id="UP000887458">
    <property type="component" value="Unassembled WGS sequence"/>
</dbReference>
<comment type="catalytic activity">
    <reaction evidence="10">
        <text>a very-long-chain acyl-CoA + malonyl-CoA + H(+) = a very-long-chain 3-oxoacyl-CoA + CO2 + CoA</text>
        <dbReference type="Rhea" id="RHEA:32727"/>
        <dbReference type="ChEBI" id="CHEBI:15378"/>
        <dbReference type="ChEBI" id="CHEBI:16526"/>
        <dbReference type="ChEBI" id="CHEBI:57287"/>
        <dbReference type="ChEBI" id="CHEBI:57384"/>
        <dbReference type="ChEBI" id="CHEBI:90725"/>
        <dbReference type="ChEBI" id="CHEBI:90736"/>
        <dbReference type="EC" id="2.3.1.199"/>
    </reaction>
</comment>
<evidence type="ECO:0000256" key="3">
    <source>
        <dbReference type="ARBA" id="ARBA00022679"/>
    </source>
</evidence>
<feature type="transmembrane region" description="Helical" evidence="10">
    <location>
        <begin position="167"/>
        <end position="185"/>
    </location>
</feature>
<feature type="transmembrane region" description="Helical" evidence="10">
    <location>
        <begin position="264"/>
        <end position="286"/>
    </location>
</feature>
<feature type="transmembrane region" description="Helical" evidence="10">
    <location>
        <begin position="60"/>
        <end position="79"/>
    </location>
</feature>